<feature type="compositionally biased region" description="Low complexity" evidence="1">
    <location>
        <begin position="83"/>
        <end position="92"/>
    </location>
</feature>
<dbReference type="EMBL" id="PGGS01000688">
    <property type="protein sequence ID" value="PNH02265.1"/>
    <property type="molecule type" value="Genomic_DNA"/>
</dbReference>
<gene>
    <name evidence="3" type="ORF">TSOC_011786</name>
</gene>
<evidence type="ECO:0000313" key="3">
    <source>
        <dbReference type="EMBL" id="PNH02265.1"/>
    </source>
</evidence>
<dbReference type="GO" id="GO:0003690">
    <property type="term" value="F:double-stranded DNA binding"/>
    <property type="evidence" value="ECO:0007669"/>
    <property type="project" value="TreeGrafter"/>
</dbReference>
<feature type="compositionally biased region" description="Low complexity" evidence="1">
    <location>
        <begin position="45"/>
        <end position="75"/>
    </location>
</feature>
<dbReference type="InterPro" id="IPR037321">
    <property type="entry name" value="KIN17-like"/>
</dbReference>
<dbReference type="Pfam" id="PF18131">
    <property type="entry name" value="KN17_SH3"/>
    <property type="match status" value="1"/>
</dbReference>
<evidence type="ECO:0000259" key="2">
    <source>
        <dbReference type="Pfam" id="PF18131"/>
    </source>
</evidence>
<dbReference type="PANTHER" id="PTHR12805:SF0">
    <property type="entry name" value="DNA_RNA-BINDING PROTEIN KIN17"/>
    <property type="match status" value="1"/>
</dbReference>
<evidence type="ECO:0000313" key="4">
    <source>
        <dbReference type="Proteomes" id="UP000236333"/>
    </source>
</evidence>
<dbReference type="InterPro" id="IPR041330">
    <property type="entry name" value="KN17_SH3"/>
</dbReference>
<name>A0A2J7ZPR5_9CHLO</name>
<feature type="region of interest" description="Disordered" evidence="1">
    <location>
        <begin position="1"/>
        <end position="153"/>
    </location>
</feature>
<sequence length="249" mass="25280">MWGGGDINRAKRARLEKGEPGSEEEEAEGAHELQRDESEGPFKISLTAPTPAAASAAAALAGPSAPTGLGRTAVRGPGGAAAGGPLQAAASAFGDDDEAEAGPSGAGAGHKRSKMDELMQSELRAKSNAAASSTGLGRSAALPGAGGRSAALADADSGGRRLDYWLAPGIVVKVMAKELSKHGLYKQKGVVERVIDRYVGELVMVGEGLDGTVVRVDQAQLETVIPSPGGADLMLTGFNDPSPERFLNP</sequence>
<keyword evidence="4" id="KW-1185">Reference proteome</keyword>
<feature type="compositionally biased region" description="Basic and acidic residues" evidence="1">
    <location>
        <begin position="28"/>
        <end position="40"/>
    </location>
</feature>
<dbReference type="OrthoDB" id="10266249at2759"/>
<accession>A0A2J7ZPR5</accession>
<dbReference type="GO" id="GO:0006974">
    <property type="term" value="P:DNA damage response"/>
    <property type="evidence" value="ECO:0007669"/>
    <property type="project" value="TreeGrafter"/>
</dbReference>
<comment type="caution">
    <text evidence="3">The sequence shown here is derived from an EMBL/GenBank/DDBJ whole genome shotgun (WGS) entry which is preliminary data.</text>
</comment>
<protein>
    <submittedName>
        <fullName evidence="3">DNA/RNA-binding protein KIN17</fullName>
    </submittedName>
</protein>
<dbReference type="GO" id="GO:0005634">
    <property type="term" value="C:nucleus"/>
    <property type="evidence" value="ECO:0007669"/>
    <property type="project" value="TreeGrafter"/>
</dbReference>
<organism evidence="3 4">
    <name type="scientific">Tetrabaena socialis</name>
    <dbReference type="NCBI Taxonomy" id="47790"/>
    <lineage>
        <taxon>Eukaryota</taxon>
        <taxon>Viridiplantae</taxon>
        <taxon>Chlorophyta</taxon>
        <taxon>core chlorophytes</taxon>
        <taxon>Chlorophyceae</taxon>
        <taxon>CS clade</taxon>
        <taxon>Chlamydomonadales</taxon>
        <taxon>Tetrabaenaceae</taxon>
        <taxon>Tetrabaena</taxon>
    </lineage>
</organism>
<dbReference type="Gene3D" id="2.30.30.140">
    <property type="match status" value="1"/>
</dbReference>
<dbReference type="AlphaFoldDB" id="A0A2J7ZPR5"/>
<dbReference type="Proteomes" id="UP000236333">
    <property type="component" value="Unassembled WGS sequence"/>
</dbReference>
<proteinExistence type="predicted"/>
<reference evidence="3 4" key="1">
    <citation type="journal article" date="2017" name="Mol. Biol. Evol.">
        <title>The 4-celled Tetrabaena socialis nuclear genome reveals the essential components for genetic control of cell number at the origin of multicellularity in the volvocine lineage.</title>
        <authorList>
            <person name="Featherston J."/>
            <person name="Arakaki Y."/>
            <person name="Hanschen E.R."/>
            <person name="Ferris P.J."/>
            <person name="Michod R.E."/>
            <person name="Olson B.J.S.C."/>
            <person name="Nozaki H."/>
            <person name="Durand P.M."/>
        </authorList>
    </citation>
    <scope>NUCLEOTIDE SEQUENCE [LARGE SCALE GENOMIC DNA]</scope>
    <source>
        <strain evidence="3 4">NIES-571</strain>
    </source>
</reference>
<dbReference type="PANTHER" id="PTHR12805">
    <property type="entry name" value="KIN17 KIN, ANTIGENIC DETERMINANT OF RECA PROTEIN HOMOLOG"/>
    <property type="match status" value="1"/>
</dbReference>
<feature type="domain" description="KN17 SH3-like" evidence="2">
    <location>
        <begin position="161"/>
        <end position="217"/>
    </location>
</feature>
<dbReference type="GO" id="GO:0006260">
    <property type="term" value="P:DNA replication"/>
    <property type="evidence" value="ECO:0007669"/>
    <property type="project" value="TreeGrafter"/>
</dbReference>
<evidence type="ECO:0000256" key="1">
    <source>
        <dbReference type="SAM" id="MobiDB-lite"/>
    </source>
</evidence>